<evidence type="ECO:0000256" key="1">
    <source>
        <dbReference type="SAM" id="MobiDB-lite"/>
    </source>
</evidence>
<keyword evidence="2" id="KW-0812">Transmembrane</keyword>
<proteinExistence type="predicted"/>
<organism evidence="4 5">
    <name type="scientific">Strigomonas culicis</name>
    <dbReference type="NCBI Taxonomy" id="28005"/>
    <lineage>
        <taxon>Eukaryota</taxon>
        <taxon>Discoba</taxon>
        <taxon>Euglenozoa</taxon>
        <taxon>Kinetoplastea</taxon>
        <taxon>Metakinetoplastina</taxon>
        <taxon>Trypanosomatida</taxon>
        <taxon>Trypanosomatidae</taxon>
        <taxon>Strigomonadinae</taxon>
        <taxon>Strigomonas</taxon>
    </lineage>
</organism>
<reference evidence="4 5" key="1">
    <citation type="journal article" date="2013" name="PLoS ONE">
        <title>Predicting the Proteins of Angomonas deanei, Strigomonas culicis and Their Respective Endosymbionts Reveals New Aspects of the Trypanosomatidae Family.</title>
        <authorList>
            <person name="Motta M.C."/>
            <person name="Martins A.C."/>
            <person name="de Souza S.S."/>
            <person name="Catta-Preta C.M."/>
            <person name="Silva R."/>
            <person name="Klein C.C."/>
            <person name="de Almeida L.G."/>
            <person name="de Lima Cunha O."/>
            <person name="Ciapina L.P."/>
            <person name="Brocchi M."/>
            <person name="Colabardini A.C."/>
            <person name="de Araujo Lima B."/>
            <person name="Machado C.R."/>
            <person name="de Almeida Soares C.M."/>
            <person name="Probst C.M."/>
            <person name="de Menezes C.B."/>
            <person name="Thompson C.E."/>
            <person name="Bartholomeu D.C."/>
            <person name="Gradia D.F."/>
            <person name="Pavoni D.P."/>
            <person name="Grisard E.C."/>
            <person name="Fantinatti-Garboggini F."/>
            <person name="Marchini F.K."/>
            <person name="Rodrigues-Luiz G.F."/>
            <person name="Wagner G."/>
            <person name="Goldman G.H."/>
            <person name="Fietto J.L."/>
            <person name="Elias M.C."/>
            <person name="Goldman M.H."/>
            <person name="Sagot M.F."/>
            <person name="Pereira M."/>
            <person name="Stoco P.H."/>
            <person name="de Mendonca-Neto R.P."/>
            <person name="Teixeira S.M."/>
            <person name="Maciel T.E."/>
            <person name="de Oliveira Mendes T.A."/>
            <person name="Urmenyi T.P."/>
            <person name="de Souza W."/>
            <person name="Schenkman S."/>
            <person name="de Vasconcelos A.T."/>
        </authorList>
    </citation>
    <scope>NUCLEOTIDE SEQUENCE [LARGE SCALE GENOMIC DNA]</scope>
</reference>
<feature type="transmembrane region" description="Helical" evidence="2">
    <location>
        <begin position="618"/>
        <end position="639"/>
    </location>
</feature>
<name>S9VJ03_9TRYP</name>
<feature type="signal peptide" evidence="3">
    <location>
        <begin position="1"/>
        <end position="27"/>
    </location>
</feature>
<dbReference type="AlphaFoldDB" id="S9VJ03"/>
<evidence type="ECO:0000313" key="4">
    <source>
        <dbReference type="EMBL" id="EPY23170.1"/>
    </source>
</evidence>
<evidence type="ECO:0000256" key="2">
    <source>
        <dbReference type="SAM" id="Phobius"/>
    </source>
</evidence>
<keyword evidence="2" id="KW-1133">Transmembrane helix</keyword>
<keyword evidence="2" id="KW-0472">Membrane</keyword>
<evidence type="ECO:0000313" key="5">
    <source>
        <dbReference type="Proteomes" id="UP000015354"/>
    </source>
</evidence>
<dbReference type="EMBL" id="ATMH01007833">
    <property type="protein sequence ID" value="EPY23170.1"/>
    <property type="molecule type" value="Genomic_DNA"/>
</dbReference>
<feature type="chain" id="PRO_5004572022" evidence="3">
    <location>
        <begin position="28"/>
        <end position="657"/>
    </location>
</feature>
<evidence type="ECO:0000256" key="3">
    <source>
        <dbReference type="SAM" id="SignalP"/>
    </source>
</evidence>
<dbReference type="Proteomes" id="UP000015354">
    <property type="component" value="Unassembled WGS sequence"/>
</dbReference>
<keyword evidence="3" id="KW-0732">Signal</keyword>
<comment type="caution">
    <text evidence="4">The sequence shown here is derived from an EMBL/GenBank/DDBJ whole genome shotgun (WGS) entry which is preliminary data.</text>
</comment>
<keyword evidence="5" id="KW-1185">Reference proteome</keyword>
<feature type="compositionally biased region" description="Low complexity" evidence="1">
    <location>
        <begin position="357"/>
        <end position="370"/>
    </location>
</feature>
<feature type="region of interest" description="Disordered" evidence="1">
    <location>
        <begin position="346"/>
        <end position="373"/>
    </location>
</feature>
<accession>S9VJ03</accession>
<dbReference type="OrthoDB" id="278477at2759"/>
<gene>
    <name evidence="4" type="ORF">STCU_07833</name>
</gene>
<protein>
    <submittedName>
        <fullName evidence="4">Gpi transamidase component</fullName>
    </submittedName>
</protein>
<sequence length="657" mass="71378">MHLPPRCMGWHACLLLLLVGMIAFTDAQDGVMKTTRQFVVSVEDLRPSADDRGTEPTLVSVLDASTLFVPHATNHTRLTFNKDFEPIWYYVLARRHFKNIEWAGCGGVWRPEWWVPAPDDRRADPLYPLKYELAQHVVCSHSSVSFCGARPNTSRDGGAYAFAPEEQYQWAAQFFSTLTSSPLSWTDDTPRHIRPSGLVLADPARGPAAAPWCSYHLVYHDTLCTQHVAPLLHHGRSGSGIPDGLPAGVFHASIVSLYAFLRTPFHHLQIVGEQTARDGGTEYALQIRMTYVLTTHAEKEALAALWRRELPAYGRRAARKGQMQVVLGRRGVRAACLTEAIPEELLAGPPPAPATPAGPGAAGGLPAADPDQPGVGYTLEASGHYVLTLNLYLQPRGSSDDVPYTAAAAAAPPPPQAAAALHNLRAGDVVRALLLFPLHLLRPQLHQLESAFGATEVESVDLDRSTNHLAVVLKVRLTAAHIAAYRAAAAAGADERGHTGLHIARLYVSHGWSSIKEIPRDANSFRVMAQPLVTVERALPAPCAGRCEAEGSYFGLHVGHATPIDALLEQLPHSRFRRRDRGTSAEPAAAGRCVCQYTMRATKVAGTTIPLADPAMTFNAMCIGLSFACIIAGTVVRVIRKLICRRDHLAIDVVEPY</sequence>